<evidence type="ECO:0000259" key="7">
    <source>
        <dbReference type="Pfam" id="PF02775"/>
    </source>
</evidence>
<comment type="subunit">
    <text evidence="6">Homodimer.</text>
</comment>
<accession>A0AAU7V8W9</accession>
<dbReference type="Pfam" id="PF02776">
    <property type="entry name" value="TPP_enzyme_N"/>
    <property type="match status" value="1"/>
</dbReference>
<dbReference type="PIRSF" id="PIRSF004983">
    <property type="entry name" value="MenD"/>
    <property type="match status" value="1"/>
</dbReference>
<comment type="function">
    <text evidence="6">Catalyzes the thiamine diphosphate-dependent decarboxylation of 2-oxoglutarate and the subsequent addition of the resulting succinic semialdehyde-thiamine pyrophosphate anion to isochorismate to yield 2-succinyl-5-enolpyruvyl-6-hydroxy-3-cyclohexene-1-carboxylate (SEPHCHC).</text>
</comment>
<dbReference type="GO" id="GO:0070204">
    <property type="term" value="F:2-succinyl-5-enolpyruvyl-6-hydroxy-3-cyclohexene-1-carboxylic-acid synthase activity"/>
    <property type="evidence" value="ECO:0007669"/>
    <property type="project" value="UniProtKB-UniRule"/>
</dbReference>
<dbReference type="EC" id="2.2.1.9" evidence="6"/>
<keyword evidence="4 6" id="KW-0786">Thiamine pyrophosphate</keyword>
<comment type="cofactor">
    <cofactor evidence="6">
        <name>thiamine diphosphate</name>
        <dbReference type="ChEBI" id="CHEBI:58937"/>
    </cofactor>
    <text evidence="6">Binds 1 thiamine pyrophosphate per subunit.</text>
</comment>
<dbReference type="Gene3D" id="3.40.50.1220">
    <property type="entry name" value="TPP-binding domain"/>
    <property type="match status" value="1"/>
</dbReference>
<comment type="cofactor">
    <cofactor evidence="6">
        <name>Mg(2+)</name>
        <dbReference type="ChEBI" id="CHEBI:18420"/>
    </cofactor>
    <cofactor evidence="6">
        <name>Mn(2+)</name>
        <dbReference type="ChEBI" id="CHEBI:29035"/>
    </cofactor>
</comment>
<organism evidence="9">
    <name type="scientific">Scrofimicrobium appendicitidis</name>
    <dbReference type="NCBI Taxonomy" id="3079930"/>
    <lineage>
        <taxon>Bacteria</taxon>
        <taxon>Bacillati</taxon>
        <taxon>Actinomycetota</taxon>
        <taxon>Actinomycetes</taxon>
        <taxon>Actinomycetales</taxon>
        <taxon>Actinomycetaceae</taxon>
        <taxon>Scrofimicrobium</taxon>
    </lineage>
</organism>
<proteinExistence type="inferred from homology"/>
<dbReference type="Pfam" id="PF02775">
    <property type="entry name" value="TPP_enzyme_C"/>
    <property type="match status" value="1"/>
</dbReference>
<gene>
    <name evidence="6 9" type="primary">menD</name>
    <name evidence="9" type="ORF">SAC06_09075</name>
</gene>
<evidence type="ECO:0000256" key="1">
    <source>
        <dbReference type="ARBA" id="ARBA00022679"/>
    </source>
</evidence>
<keyword evidence="3 6" id="KW-0460">Magnesium</keyword>
<keyword evidence="6" id="KW-0474">Menaquinone biosynthesis</keyword>
<keyword evidence="1 6" id="KW-0808">Transferase</keyword>
<evidence type="ECO:0000256" key="6">
    <source>
        <dbReference type="HAMAP-Rule" id="MF_01659"/>
    </source>
</evidence>
<dbReference type="InterPro" id="IPR029061">
    <property type="entry name" value="THDP-binding"/>
</dbReference>
<dbReference type="GO" id="GO:0030976">
    <property type="term" value="F:thiamine pyrophosphate binding"/>
    <property type="evidence" value="ECO:0007669"/>
    <property type="project" value="UniProtKB-UniRule"/>
</dbReference>
<dbReference type="InterPro" id="IPR004433">
    <property type="entry name" value="MenaQ_synth_MenD"/>
</dbReference>
<comment type="pathway">
    <text evidence="6">Quinol/quinone metabolism; 1,4-dihydroxy-2-naphthoate biosynthesis; 1,4-dihydroxy-2-naphthoate from chorismate: step 2/7.</text>
</comment>
<evidence type="ECO:0000256" key="3">
    <source>
        <dbReference type="ARBA" id="ARBA00022842"/>
    </source>
</evidence>
<dbReference type="SUPFAM" id="SSF52518">
    <property type="entry name" value="Thiamin diphosphate-binding fold (THDP-binding)"/>
    <property type="match status" value="2"/>
</dbReference>
<evidence type="ECO:0000256" key="4">
    <source>
        <dbReference type="ARBA" id="ARBA00023052"/>
    </source>
</evidence>
<comment type="similarity">
    <text evidence="6">Belongs to the TPP enzyme family. MenD subfamily.</text>
</comment>
<comment type="catalytic activity">
    <reaction evidence="6">
        <text>isochorismate + 2-oxoglutarate + H(+) = 5-enolpyruvoyl-6-hydroxy-2-succinyl-cyclohex-3-ene-1-carboxylate + CO2</text>
        <dbReference type="Rhea" id="RHEA:25593"/>
        <dbReference type="ChEBI" id="CHEBI:15378"/>
        <dbReference type="ChEBI" id="CHEBI:16526"/>
        <dbReference type="ChEBI" id="CHEBI:16810"/>
        <dbReference type="ChEBI" id="CHEBI:29780"/>
        <dbReference type="ChEBI" id="CHEBI:58818"/>
        <dbReference type="EC" id="2.2.1.9"/>
    </reaction>
</comment>
<reference evidence="9" key="1">
    <citation type="submission" date="2023-11" db="EMBL/GenBank/DDBJ databases">
        <title>Scrofimicrobium hongkongense sp. nov., isolated from a patient with peritonitis.</title>
        <authorList>
            <person name="Lao H.Y."/>
            <person name="Wong A.Y.P."/>
            <person name="Ng T.L."/>
            <person name="Wong R.Y.L."/>
            <person name="Yau M.C.Y."/>
            <person name="Lam J.Y.W."/>
            <person name="Siu G.K.H."/>
        </authorList>
    </citation>
    <scope>NUCLEOTIDE SEQUENCE</scope>
    <source>
        <strain evidence="9">R131</strain>
    </source>
</reference>
<feature type="domain" description="Thiamine pyrophosphate enzyme TPP-binding" evidence="7">
    <location>
        <begin position="395"/>
        <end position="521"/>
    </location>
</feature>
<dbReference type="PANTHER" id="PTHR42916:SF1">
    <property type="entry name" value="PROTEIN PHYLLO, CHLOROPLASTIC"/>
    <property type="match status" value="1"/>
</dbReference>
<dbReference type="AlphaFoldDB" id="A0AAU7V8W9"/>
<dbReference type="NCBIfam" id="TIGR00173">
    <property type="entry name" value="menD"/>
    <property type="match status" value="1"/>
</dbReference>
<dbReference type="EMBL" id="CP138335">
    <property type="protein sequence ID" value="XBW07783.1"/>
    <property type="molecule type" value="Genomic_DNA"/>
</dbReference>
<feature type="domain" description="Thiamine pyrophosphate enzyme N-terminal TPP-binding" evidence="8">
    <location>
        <begin position="10"/>
        <end position="129"/>
    </location>
</feature>
<comment type="pathway">
    <text evidence="6">Quinol/quinone metabolism; menaquinone biosynthesis.</text>
</comment>
<dbReference type="PANTHER" id="PTHR42916">
    <property type="entry name" value="2-SUCCINYL-5-ENOLPYRUVYL-6-HYDROXY-3-CYCLOHEXENE-1-CARBOXYLATE SYNTHASE"/>
    <property type="match status" value="1"/>
</dbReference>
<evidence type="ECO:0000313" key="9">
    <source>
        <dbReference type="EMBL" id="XBW07783.1"/>
    </source>
</evidence>
<dbReference type="GO" id="GO:0000287">
    <property type="term" value="F:magnesium ion binding"/>
    <property type="evidence" value="ECO:0007669"/>
    <property type="project" value="UniProtKB-UniRule"/>
</dbReference>
<keyword evidence="5 6" id="KW-0464">Manganese</keyword>
<dbReference type="GO" id="GO:0009234">
    <property type="term" value="P:menaquinone biosynthetic process"/>
    <property type="evidence" value="ECO:0007669"/>
    <property type="project" value="UniProtKB-UniRule"/>
</dbReference>
<dbReference type="KEGG" id="sapp:SAC06_09075"/>
<sequence length="559" mass="57956">MTENPSILTAQTLIATLLAARVPVAAYCPGSRNAPFAYALAQAEAEGQIRVGTFSDERSAGFWALGMAKALAAQAGQPVPVPVFTTSGTAVTELHSAVEEARLQGLALVVITADRPHELRGVGASQTTIQEGIFPGVVAASIPAGRSGERVATAAPLTRLLRAACDTPGPVHLNVAFADPLVPASDLVLPTVPVPTYLATPPTLPSWDEVVDPSLWTVVVAGDSADPAVIAAATARQVPILAEPSSGATASPSWVPHTPLLLRYLYQQRDIQQVVVTGRPTLSRPVVALLGRHDVRKIVVSPRADYPDQSYTAQVVVAGLAASDGGAGDPGWLATWRAGADCVGQVVAEVSGAELNLLAISRLLWASQPEVALWLSASNAVRGFDLAAASPARAQVYANRGLAGIDGTVASALGLASGLGRPVRAVIGDLAFAADLSTLVQQPGLPADLQVVVLNDGGGSIFASLEHGGAPADLYERYFAVAPRMDVVALAEAAGWRAERVSRFDELEPALAAPVSGRSVIEVVMPRPDALLRELAARTEAALSRLHVSQLSPRVNPEN</sequence>
<protein>
    <recommendedName>
        <fullName evidence="6">2-succinyl-5-enolpyruvyl-6-hydroxy-3-cyclohexene-1-carboxylate synthase</fullName>
        <shortName evidence="6">SEPHCHC synthase</shortName>
        <ecNumber evidence="6">2.2.1.9</ecNumber>
    </recommendedName>
    <alternativeName>
        <fullName evidence="6">Menaquinone biosynthesis protein MenD</fullName>
    </alternativeName>
</protein>
<dbReference type="GO" id="GO:0030145">
    <property type="term" value="F:manganese ion binding"/>
    <property type="evidence" value="ECO:0007669"/>
    <property type="project" value="UniProtKB-UniRule"/>
</dbReference>
<dbReference type="HAMAP" id="MF_01659">
    <property type="entry name" value="MenD"/>
    <property type="match status" value="1"/>
</dbReference>
<dbReference type="RefSeq" id="WP_350257985.1">
    <property type="nucleotide sequence ID" value="NZ_CP138335.1"/>
</dbReference>
<evidence type="ECO:0000256" key="5">
    <source>
        <dbReference type="ARBA" id="ARBA00023211"/>
    </source>
</evidence>
<evidence type="ECO:0000259" key="8">
    <source>
        <dbReference type="Pfam" id="PF02776"/>
    </source>
</evidence>
<dbReference type="InterPro" id="IPR012001">
    <property type="entry name" value="Thiamin_PyroP_enz_TPP-bd_dom"/>
</dbReference>
<keyword evidence="2 6" id="KW-0479">Metal-binding</keyword>
<dbReference type="InterPro" id="IPR011766">
    <property type="entry name" value="TPP_enzyme_TPP-bd"/>
</dbReference>
<evidence type="ECO:0000256" key="2">
    <source>
        <dbReference type="ARBA" id="ARBA00022723"/>
    </source>
</evidence>
<name>A0AAU7V8W9_9ACTO</name>
<dbReference type="Gene3D" id="3.40.50.970">
    <property type="match status" value="2"/>
</dbReference>